<dbReference type="RefSeq" id="XP_025427038.1">
    <property type="nucleotide sequence ID" value="XM_025577687.1"/>
</dbReference>
<sequence length="140" mass="15666">MARQSTLRPLADHPFTPVSLWCLKCLRTSVKNYDPSEGKNFATGCVFDAASSVKWLRECWETVSILPQSSEWADFFFAEESEEIWDLFLRSVVGCAAAALAGKFADAEKAHRVEHQTSAATKKAMAKFQKYCRPGRVLAN</sequence>
<dbReference type="Proteomes" id="UP000248349">
    <property type="component" value="Unassembled WGS sequence"/>
</dbReference>
<dbReference type="AlphaFoldDB" id="A0A318Z1Y4"/>
<dbReference type="EMBL" id="KZ821270">
    <property type="protein sequence ID" value="PYH41056.1"/>
    <property type="molecule type" value="Genomic_DNA"/>
</dbReference>
<reference evidence="1 2" key="1">
    <citation type="submission" date="2016-12" db="EMBL/GenBank/DDBJ databases">
        <title>The genomes of Aspergillus section Nigri reveals drivers in fungal speciation.</title>
        <authorList>
            <consortium name="DOE Joint Genome Institute"/>
            <person name="Vesth T.C."/>
            <person name="Nybo J."/>
            <person name="Theobald S."/>
            <person name="Brandl J."/>
            <person name="Frisvad J.C."/>
            <person name="Nielsen K.F."/>
            <person name="Lyhne E.K."/>
            <person name="Kogle M.E."/>
            <person name="Kuo A."/>
            <person name="Riley R."/>
            <person name="Clum A."/>
            <person name="Nolan M."/>
            <person name="Lipzen A."/>
            <person name="Salamov A."/>
            <person name="Henrissat B."/>
            <person name="Wiebenga A."/>
            <person name="De Vries R.P."/>
            <person name="Grigoriev I.V."/>
            <person name="Mortensen U.H."/>
            <person name="Andersen M.R."/>
            <person name="Baker S.E."/>
        </authorList>
    </citation>
    <scope>NUCLEOTIDE SEQUENCE [LARGE SCALE GENOMIC DNA]</scope>
    <source>
        <strain evidence="1 2">JOP 1030-1</strain>
    </source>
</reference>
<protein>
    <submittedName>
        <fullName evidence="1">Uncharacterized protein</fullName>
    </submittedName>
</protein>
<organism evidence="1 2">
    <name type="scientific">Aspergillus saccharolyticus JOP 1030-1</name>
    <dbReference type="NCBI Taxonomy" id="1450539"/>
    <lineage>
        <taxon>Eukaryota</taxon>
        <taxon>Fungi</taxon>
        <taxon>Dikarya</taxon>
        <taxon>Ascomycota</taxon>
        <taxon>Pezizomycotina</taxon>
        <taxon>Eurotiomycetes</taxon>
        <taxon>Eurotiomycetidae</taxon>
        <taxon>Eurotiales</taxon>
        <taxon>Aspergillaceae</taxon>
        <taxon>Aspergillus</taxon>
        <taxon>Aspergillus subgen. Circumdati</taxon>
    </lineage>
</organism>
<dbReference type="GeneID" id="37078916"/>
<keyword evidence="2" id="KW-1185">Reference proteome</keyword>
<proteinExistence type="predicted"/>
<evidence type="ECO:0000313" key="2">
    <source>
        <dbReference type="Proteomes" id="UP000248349"/>
    </source>
</evidence>
<name>A0A318Z1Y4_9EURO</name>
<gene>
    <name evidence="1" type="ORF">BP01DRAFT_386746</name>
</gene>
<accession>A0A318Z1Y4</accession>
<evidence type="ECO:0000313" key="1">
    <source>
        <dbReference type="EMBL" id="PYH41056.1"/>
    </source>
</evidence>